<evidence type="ECO:0000313" key="1">
    <source>
        <dbReference type="EMBL" id="ORY97000.1"/>
    </source>
</evidence>
<name>A0A1Y2G648_9FUNG</name>
<dbReference type="OrthoDB" id="10588420at2759"/>
<dbReference type="GeneID" id="33571120"/>
<dbReference type="InParanoid" id="A0A1Y2G648"/>
<dbReference type="EMBL" id="MCFF01000076">
    <property type="protein sequence ID" value="ORY97000.1"/>
    <property type="molecule type" value="Genomic_DNA"/>
</dbReference>
<accession>A0A1Y2G648</accession>
<evidence type="ECO:0000313" key="2">
    <source>
        <dbReference type="Proteomes" id="UP000193648"/>
    </source>
</evidence>
<comment type="caution">
    <text evidence="1">The sequence shown here is derived from an EMBL/GenBank/DDBJ whole genome shotgun (WGS) entry which is preliminary data.</text>
</comment>
<reference evidence="1 2" key="1">
    <citation type="submission" date="2016-07" db="EMBL/GenBank/DDBJ databases">
        <title>Pervasive Adenine N6-methylation of Active Genes in Fungi.</title>
        <authorList>
            <consortium name="DOE Joint Genome Institute"/>
            <person name="Mondo S.J."/>
            <person name="Dannebaum R.O."/>
            <person name="Kuo R.C."/>
            <person name="Labutti K."/>
            <person name="Haridas S."/>
            <person name="Kuo A."/>
            <person name="Salamov A."/>
            <person name="Ahrendt S.R."/>
            <person name="Lipzen A."/>
            <person name="Sullivan W."/>
            <person name="Andreopoulos W.B."/>
            <person name="Clum A."/>
            <person name="Lindquist E."/>
            <person name="Daum C."/>
            <person name="Ramamoorthy G.K."/>
            <person name="Gryganskyi A."/>
            <person name="Culley D."/>
            <person name="Magnuson J.K."/>
            <person name="James T.Y."/>
            <person name="O'Malley M.A."/>
            <person name="Stajich J.E."/>
            <person name="Spatafora J.W."/>
            <person name="Visel A."/>
            <person name="Grigoriev I.V."/>
        </authorList>
    </citation>
    <scope>NUCLEOTIDE SEQUENCE [LARGE SCALE GENOMIC DNA]</scope>
    <source>
        <strain evidence="1 2">NRRL 3116</strain>
    </source>
</reference>
<proteinExistence type="predicted"/>
<dbReference type="AlphaFoldDB" id="A0A1Y2G648"/>
<protein>
    <submittedName>
        <fullName evidence="1">Uncharacterized protein</fullName>
    </submittedName>
</protein>
<gene>
    <name evidence="1" type="ORF">BCR41DRAFT_402117</name>
</gene>
<dbReference type="RefSeq" id="XP_021875562.1">
    <property type="nucleotide sequence ID" value="XM_022029277.1"/>
</dbReference>
<sequence>MHYSITNDRSLALSRINFTKALEGNWFFGRIMPETEQAISLRNFSSSLMSHGLEALKDTLIKSELDLEYLLDEVTIHIGQLRVSPDRFDFHVVNELLLHTFDAMIIRIWELAQECEDLDESSTFFL</sequence>
<keyword evidence="2" id="KW-1185">Reference proteome</keyword>
<organism evidence="1 2">
    <name type="scientific">Lobosporangium transversale</name>
    <dbReference type="NCBI Taxonomy" id="64571"/>
    <lineage>
        <taxon>Eukaryota</taxon>
        <taxon>Fungi</taxon>
        <taxon>Fungi incertae sedis</taxon>
        <taxon>Mucoromycota</taxon>
        <taxon>Mortierellomycotina</taxon>
        <taxon>Mortierellomycetes</taxon>
        <taxon>Mortierellales</taxon>
        <taxon>Mortierellaceae</taxon>
        <taxon>Lobosporangium</taxon>
    </lineage>
</organism>
<dbReference type="Proteomes" id="UP000193648">
    <property type="component" value="Unassembled WGS sequence"/>
</dbReference>